<name>A0A448PQA9_ACTVI</name>
<protein>
    <submittedName>
        <fullName evidence="3">Energy-coupling factor transporter ATP-binding protein EcfA2</fullName>
        <ecNumber evidence="3">3.6.3.-</ecNumber>
    </submittedName>
</protein>
<dbReference type="EMBL" id="LR134477">
    <property type="protein sequence ID" value="VEI18951.1"/>
    <property type="molecule type" value="Genomic_DNA"/>
</dbReference>
<gene>
    <name evidence="3" type="primary">ecfA2</name>
    <name evidence="3" type="ORF">NCTC10951_02986</name>
</gene>
<dbReference type="KEGG" id="avc:NCTC10951_02986"/>
<reference evidence="3 4" key="1">
    <citation type="submission" date="2018-12" db="EMBL/GenBank/DDBJ databases">
        <authorList>
            <consortium name="Pathogen Informatics"/>
        </authorList>
    </citation>
    <scope>NUCLEOTIDE SEQUENCE [LARGE SCALE GENOMIC DNA]</scope>
    <source>
        <strain evidence="3 4">NCTC10951</strain>
    </source>
</reference>
<dbReference type="PANTHER" id="PTHR43335">
    <property type="entry name" value="ABC TRANSPORTER, ATP-BINDING PROTEIN"/>
    <property type="match status" value="1"/>
</dbReference>
<keyword evidence="3" id="KW-0067">ATP-binding</keyword>
<dbReference type="EC" id="3.6.3.-" evidence="3"/>
<dbReference type="Proteomes" id="UP000268658">
    <property type="component" value="Chromosome"/>
</dbReference>
<evidence type="ECO:0000256" key="2">
    <source>
        <dbReference type="ARBA" id="ARBA00022448"/>
    </source>
</evidence>
<evidence type="ECO:0000313" key="3">
    <source>
        <dbReference type="EMBL" id="VEI18951.1"/>
    </source>
</evidence>
<accession>A0A448PQA9</accession>
<evidence type="ECO:0000256" key="1">
    <source>
        <dbReference type="ARBA" id="ARBA00005417"/>
    </source>
</evidence>
<dbReference type="PANTHER" id="PTHR43335:SF4">
    <property type="entry name" value="ABC TRANSPORTER, ATP-BINDING PROTEIN"/>
    <property type="match status" value="1"/>
</dbReference>
<dbReference type="InterPro" id="IPR027417">
    <property type="entry name" value="P-loop_NTPase"/>
</dbReference>
<evidence type="ECO:0000313" key="4">
    <source>
        <dbReference type="Proteomes" id="UP000268658"/>
    </source>
</evidence>
<sequence>MLLDEPTKGLGPAAAEQIRQIIVTLARQEGRTIIVSSQVLSEIEQIADTVGIISAGGLRYQGPLSGLDSDGVIEMTVSAPQPSPRF</sequence>
<dbReference type="RefSeq" id="WP_408608553.1">
    <property type="nucleotide sequence ID" value="NZ_LR134477.1"/>
</dbReference>
<dbReference type="AlphaFoldDB" id="A0A448PQA9"/>
<keyword evidence="2" id="KW-0813">Transport</keyword>
<keyword evidence="3" id="KW-0547">Nucleotide-binding</keyword>
<dbReference type="GO" id="GO:0005524">
    <property type="term" value="F:ATP binding"/>
    <property type="evidence" value="ECO:0007669"/>
    <property type="project" value="UniProtKB-KW"/>
</dbReference>
<comment type="similarity">
    <text evidence="1">Belongs to the ABC transporter superfamily.</text>
</comment>
<keyword evidence="3" id="KW-0378">Hydrolase</keyword>
<dbReference type="SUPFAM" id="SSF52540">
    <property type="entry name" value="P-loop containing nucleoside triphosphate hydrolases"/>
    <property type="match status" value="1"/>
</dbReference>
<proteinExistence type="inferred from homology"/>
<dbReference type="GO" id="GO:0016787">
    <property type="term" value="F:hydrolase activity"/>
    <property type="evidence" value="ECO:0007669"/>
    <property type="project" value="UniProtKB-KW"/>
</dbReference>
<organism evidence="3 4">
    <name type="scientific">Actinomyces viscosus</name>
    <dbReference type="NCBI Taxonomy" id="1656"/>
    <lineage>
        <taxon>Bacteria</taxon>
        <taxon>Bacillati</taxon>
        <taxon>Actinomycetota</taxon>
        <taxon>Actinomycetes</taxon>
        <taxon>Actinomycetales</taxon>
        <taxon>Actinomycetaceae</taxon>
        <taxon>Actinomyces</taxon>
    </lineage>
</organism>
<dbReference type="Gene3D" id="3.40.50.300">
    <property type="entry name" value="P-loop containing nucleotide triphosphate hydrolases"/>
    <property type="match status" value="1"/>
</dbReference>